<keyword evidence="2" id="KW-1003">Cell membrane</keyword>
<dbReference type="GO" id="GO:0017038">
    <property type="term" value="P:protein import"/>
    <property type="evidence" value="ECO:0007669"/>
    <property type="project" value="TreeGrafter"/>
</dbReference>
<dbReference type="PANTHER" id="PTHR30625:SF3">
    <property type="entry name" value="TOL-PAL SYSTEM PROTEIN TOLQ"/>
    <property type="match status" value="1"/>
</dbReference>
<dbReference type="OrthoDB" id="3178152at2"/>
<protein>
    <submittedName>
        <fullName evidence="9">MotA/TolQ/ExbB proton channel</fullName>
    </submittedName>
</protein>
<keyword evidence="3 7" id="KW-0812">Transmembrane</keyword>
<dbReference type="eggNOG" id="COG0811">
    <property type="taxonomic scope" value="Bacteria"/>
</dbReference>
<feature type="transmembrane region" description="Helical" evidence="7">
    <location>
        <begin position="130"/>
        <end position="155"/>
    </location>
</feature>
<dbReference type="STRING" id="635013.TherJR_1252"/>
<dbReference type="GO" id="GO:0005886">
    <property type="term" value="C:plasma membrane"/>
    <property type="evidence" value="ECO:0007669"/>
    <property type="project" value="UniProtKB-SubCell"/>
</dbReference>
<evidence type="ECO:0000313" key="9">
    <source>
        <dbReference type="EMBL" id="ADG82114.1"/>
    </source>
</evidence>
<dbReference type="Proteomes" id="UP000002377">
    <property type="component" value="Chromosome"/>
</dbReference>
<feature type="domain" description="MotA/TolQ/ExbB proton channel" evidence="8">
    <location>
        <begin position="98"/>
        <end position="201"/>
    </location>
</feature>
<sequence length="229" mass="24597">MVIPGSEYLGKILHVISQSFLLPVILALIIIVALAFAELGAFAAESRVRKRSRPADLLVMLRNMGKIHSWQLQNLQKVITESSLPSGQKQMLLRMIANADLDSETKRLLAREALDSLEFQGMKTLEKTDLIAKLGPVLGLMGTLIPLGPGLAALGQGNLTSLAQAVIVAFDTTVVGIAAGGIAYLISKVRRRWYEKDLTDLEAILEIILGGEGDAAQESKTVAAGGRRS</sequence>
<evidence type="ECO:0000259" key="8">
    <source>
        <dbReference type="Pfam" id="PF01618"/>
    </source>
</evidence>
<evidence type="ECO:0000256" key="7">
    <source>
        <dbReference type="SAM" id="Phobius"/>
    </source>
</evidence>
<evidence type="ECO:0000256" key="4">
    <source>
        <dbReference type="ARBA" id="ARBA00022989"/>
    </source>
</evidence>
<gene>
    <name evidence="9" type="ordered locus">TherJR_1252</name>
</gene>
<feature type="transmembrane region" description="Helical" evidence="7">
    <location>
        <begin position="20"/>
        <end position="44"/>
    </location>
</feature>
<dbReference type="AlphaFoldDB" id="D5XEP3"/>
<keyword evidence="6" id="KW-0653">Protein transport</keyword>
<dbReference type="InterPro" id="IPR050790">
    <property type="entry name" value="ExbB/TolQ_transport"/>
</dbReference>
<dbReference type="Pfam" id="PF01618">
    <property type="entry name" value="MotA_ExbB"/>
    <property type="match status" value="1"/>
</dbReference>
<evidence type="ECO:0000256" key="5">
    <source>
        <dbReference type="ARBA" id="ARBA00023136"/>
    </source>
</evidence>
<evidence type="ECO:0000256" key="2">
    <source>
        <dbReference type="ARBA" id="ARBA00022475"/>
    </source>
</evidence>
<keyword evidence="4 7" id="KW-1133">Transmembrane helix</keyword>
<evidence type="ECO:0000256" key="3">
    <source>
        <dbReference type="ARBA" id="ARBA00022692"/>
    </source>
</evidence>
<name>D5XEP3_THEPJ</name>
<accession>D5XEP3</accession>
<feature type="transmembrane region" description="Helical" evidence="7">
    <location>
        <begin position="161"/>
        <end position="186"/>
    </location>
</feature>
<dbReference type="KEGG" id="tjr:TherJR_1252"/>
<comment type="similarity">
    <text evidence="6">Belongs to the exbB/tolQ family.</text>
</comment>
<dbReference type="InterPro" id="IPR002898">
    <property type="entry name" value="MotA_ExbB_proton_chnl"/>
</dbReference>
<keyword evidence="5 7" id="KW-0472">Membrane</keyword>
<reference evidence="9 10" key="1">
    <citation type="submission" date="2010-05" db="EMBL/GenBank/DDBJ databases">
        <title>Complete sequence of Thermincola sp. JR.</title>
        <authorList>
            <consortium name="US DOE Joint Genome Institute"/>
            <person name="Lucas S."/>
            <person name="Copeland A."/>
            <person name="Lapidus A."/>
            <person name="Cheng J.-F."/>
            <person name="Bruce D."/>
            <person name="Goodwin L."/>
            <person name="Pitluck S."/>
            <person name="Chertkov O."/>
            <person name="Detter J.C."/>
            <person name="Han C."/>
            <person name="Tapia R."/>
            <person name="Land M."/>
            <person name="Hauser L."/>
            <person name="Kyrpides N."/>
            <person name="Mikhailova N."/>
            <person name="Hazen T.C."/>
            <person name="Woyke T."/>
        </authorList>
    </citation>
    <scope>NUCLEOTIDE SEQUENCE [LARGE SCALE GENOMIC DNA]</scope>
    <source>
        <strain evidence="9 10">JR</strain>
    </source>
</reference>
<dbReference type="HOGENOM" id="CLU_088835_0_0_9"/>
<evidence type="ECO:0000256" key="6">
    <source>
        <dbReference type="RuleBase" id="RU004057"/>
    </source>
</evidence>
<evidence type="ECO:0000256" key="1">
    <source>
        <dbReference type="ARBA" id="ARBA00004651"/>
    </source>
</evidence>
<evidence type="ECO:0000313" key="10">
    <source>
        <dbReference type="Proteomes" id="UP000002377"/>
    </source>
</evidence>
<comment type="subcellular location">
    <subcellularLocation>
        <location evidence="1">Cell membrane</location>
        <topology evidence="1">Multi-pass membrane protein</topology>
    </subcellularLocation>
    <subcellularLocation>
        <location evidence="6">Membrane</location>
        <topology evidence="6">Multi-pass membrane protein</topology>
    </subcellularLocation>
</comment>
<organism evidence="9 10">
    <name type="scientific">Thermincola potens (strain JR)</name>
    <dbReference type="NCBI Taxonomy" id="635013"/>
    <lineage>
        <taxon>Bacteria</taxon>
        <taxon>Bacillati</taxon>
        <taxon>Bacillota</taxon>
        <taxon>Clostridia</taxon>
        <taxon>Eubacteriales</taxon>
        <taxon>Thermincolaceae</taxon>
        <taxon>Thermincola</taxon>
    </lineage>
</organism>
<keyword evidence="10" id="KW-1185">Reference proteome</keyword>
<dbReference type="EMBL" id="CP002028">
    <property type="protein sequence ID" value="ADG82114.1"/>
    <property type="molecule type" value="Genomic_DNA"/>
</dbReference>
<keyword evidence="6" id="KW-0813">Transport</keyword>
<proteinExistence type="inferred from homology"/>
<dbReference type="PANTHER" id="PTHR30625">
    <property type="entry name" value="PROTEIN TOLQ"/>
    <property type="match status" value="1"/>
</dbReference>